<reference evidence="2" key="1">
    <citation type="journal article" date="2014" name="Front. Microbiol.">
        <title>High frequency of phylogenetically diverse reductive dehalogenase-homologous genes in deep subseafloor sedimentary metagenomes.</title>
        <authorList>
            <person name="Kawai M."/>
            <person name="Futagami T."/>
            <person name="Toyoda A."/>
            <person name="Takaki Y."/>
            <person name="Nishi S."/>
            <person name="Hori S."/>
            <person name="Arai W."/>
            <person name="Tsubouchi T."/>
            <person name="Morono Y."/>
            <person name="Uchiyama I."/>
            <person name="Ito T."/>
            <person name="Fujiyama A."/>
            <person name="Inagaki F."/>
            <person name="Takami H."/>
        </authorList>
    </citation>
    <scope>NUCLEOTIDE SEQUENCE</scope>
    <source>
        <strain evidence="2">Expedition CK06-06</strain>
    </source>
</reference>
<feature type="non-terminal residue" evidence="2">
    <location>
        <position position="1"/>
    </location>
</feature>
<dbReference type="EMBL" id="BARU01038964">
    <property type="protein sequence ID" value="GAH89228.1"/>
    <property type="molecule type" value="Genomic_DNA"/>
</dbReference>
<proteinExistence type="predicted"/>
<organism evidence="2">
    <name type="scientific">marine sediment metagenome</name>
    <dbReference type="NCBI Taxonomy" id="412755"/>
    <lineage>
        <taxon>unclassified sequences</taxon>
        <taxon>metagenomes</taxon>
        <taxon>ecological metagenomes</taxon>
    </lineage>
</organism>
<evidence type="ECO:0000313" key="2">
    <source>
        <dbReference type="EMBL" id="GAH89228.1"/>
    </source>
</evidence>
<evidence type="ECO:0000256" key="1">
    <source>
        <dbReference type="SAM" id="MobiDB-lite"/>
    </source>
</evidence>
<dbReference type="AlphaFoldDB" id="X1L4X2"/>
<accession>X1L4X2</accession>
<sequence>YRWMGPPRDVTEYSGSNDPDPTKNFKTAM</sequence>
<feature type="region of interest" description="Disordered" evidence="1">
    <location>
        <begin position="1"/>
        <end position="29"/>
    </location>
</feature>
<comment type="caution">
    <text evidence="2">The sequence shown here is derived from an EMBL/GenBank/DDBJ whole genome shotgun (WGS) entry which is preliminary data.</text>
</comment>
<protein>
    <submittedName>
        <fullName evidence="2">Uncharacterized protein</fullName>
    </submittedName>
</protein>
<gene>
    <name evidence="2" type="ORF">S03H2_60462</name>
</gene>
<name>X1L4X2_9ZZZZ</name>